<evidence type="ECO:0000313" key="1">
    <source>
        <dbReference type="Proteomes" id="UP000050741"/>
    </source>
</evidence>
<evidence type="ECO:0000313" key="2">
    <source>
        <dbReference type="WBParaSite" id="GPLIN_001604700"/>
    </source>
</evidence>
<keyword evidence="1" id="KW-1185">Reference proteome</keyword>
<organism evidence="1 2">
    <name type="scientific">Globodera pallida</name>
    <name type="common">Potato cyst nematode worm</name>
    <name type="synonym">Heterodera pallida</name>
    <dbReference type="NCBI Taxonomy" id="36090"/>
    <lineage>
        <taxon>Eukaryota</taxon>
        <taxon>Metazoa</taxon>
        <taxon>Ecdysozoa</taxon>
        <taxon>Nematoda</taxon>
        <taxon>Chromadorea</taxon>
        <taxon>Rhabditida</taxon>
        <taxon>Tylenchina</taxon>
        <taxon>Tylenchomorpha</taxon>
        <taxon>Tylenchoidea</taxon>
        <taxon>Heteroderidae</taxon>
        <taxon>Heteroderinae</taxon>
        <taxon>Globodera</taxon>
    </lineage>
</organism>
<dbReference type="WBParaSite" id="GPLIN_001604700">
    <property type="protein sequence ID" value="GPLIN_001604700"/>
    <property type="gene ID" value="GPLIN_001604700"/>
</dbReference>
<reference evidence="1" key="1">
    <citation type="submission" date="2014-05" db="EMBL/GenBank/DDBJ databases">
        <title>The genome and life-stage specific transcriptomes of Globodera pallida elucidate key aspects of plant parasitism by a cyst nematode.</title>
        <authorList>
            <person name="Cotton J.A."/>
            <person name="Lilley C.J."/>
            <person name="Jones L.M."/>
            <person name="Kikuchi T."/>
            <person name="Reid A.J."/>
            <person name="Thorpe P."/>
            <person name="Tsai I.J."/>
            <person name="Beasley H."/>
            <person name="Blok V."/>
            <person name="Cock P.J.A."/>
            <person name="Van den Akker S.E."/>
            <person name="Holroyd N."/>
            <person name="Hunt M."/>
            <person name="Mantelin S."/>
            <person name="Naghra H."/>
            <person name="Pain A."/>
            <person name="Palomares-Rius J.E."/>
            <person name="Zarowiecki M."/>
            <person name="Berriman M."/>
            <person name="Jones J.T."/>
            <person name="Urwin P.E."/>
        </authorList>
    </citation>
    <scope>NUCLEOTIDE SEQUENCE [LARGE SCALE GENOMIC DNA]</scope>
    <source>
        <strain evidence="1">Lindley</strain>
    </source>
</reference>
<protein>
    <submittedName>
        <fullName evidence="2">Enhancer of polycomb-like protein</fullName>
    </submittedName>
</protein>
<accession>A0A183CT39</accession>
<dbReference type="Proteomes" id="UP000050741">
    <property type="component" value="Unassembled WGS sequence"/>
</dbReference>
<dbReference type="AlphaFoldDB" id="A0A183CT39"/>
<name>A0A183CT39_GLOPA</name>
<sequence length="173" mass="20471">ADISEENVPPEDTFNRPEFLCIDVYLACLSIPRIATCECRKTDLEKTYLKFWRRSSADRGEDEHLEMENCVVVPRQILFVRSTLDEFWDRSAVTVAMTNGQEFLVICLNGEMDVYIRDENRDWIWRKDPKRHEQNWQQFTLKYCSSIRNQQFATFDDSINRETDRQIENGGTG</sequence>
<reference evidence="2" key="2">
    <citation type="submission" date="2016-06" db="UniProtKB">
        <authorList>
            <consortium name="WormBaseParasite"/>
        </authorList>
    </citation>
    <scope>IDENTIFICATION</scope>
</reference>
<proteinExistence type="predicted"/>